<protein>
    <submittedName>
        <fullName evidence="8">Ribonucleotide reductase-associated flavodoxin, putative</fullName>
    </submittedName>
</protein>
<dbReference type="PROSITE" id="PS50902">
    <property type="entry name" value="FLAVODOXIN_LIKE"/>
    <property type="match status" value="1"/>
</dbReference>
<dbReference type="PANTHER" id="PTHR42809">
    <property type="entry name" value="FLAVODOXIN 2"/>
    <property type="match status" value="1"/>
</dbReference>
<dbReference type="GO" id="GO:0010181">
    <property type="term" value="F:FMN binding"/>
    <property type="evidence" value="ECO:0007669"/>
    <property type="project" value="InterPro"/>
</dbReference>
<evidence type="ECO:0000256" key="6">
    <source>
        <dbReference type="ARBA" id="ARBA00022982"/>
    </source>
</evidence>
<evidence type="ECO:0000256" key="1">
    <source>
        <dbReference type="ARBA" id="ARBA00001917"/>
    </source>
</evidence>
<dbReference type="Pfam" id="PF00258">
    <property type="entry name" value="Flavodoxin_1"/>
    <property type="match status" value="1"/>
</dbReference>
<keyword evidence="3" id="KW-0813">Transport</keyword>
<dbReference type="SUPFAM" id="SSF52218">
    <property type="entry name" value="Flavoproteins"/>
    <property type="match status" value="1"/>
</dbReference>
<dbReference type="InterPro" id="IPR050619">
    <property type="entry name" value="Flavodoxin"/>
</dbReference>
<dbReference type="PANTHER" id="PTHR42809:SF1">
    <property type="entry name" value="FLAVODOXIN 1"/>
    <property type="match status" value="1"/>
</dbReference>
<proteinExistence type="inferred from homology"/>
<evidence type="ECO:0000313" key="8">
    <source>
        <dbReference type="EMBL" id="SLM23076.1"/>
    </source>
</evidence>
<evidence type="ECO:0000313" key="9">
    <source>
        <dbReference type="Proteomes" id="UP000191133"/>
    </source>
</evidence>
<dbReference type="Proteomes" id="UP000191133">
    <property type="component" value="Unassembled WGS sequence"/>
</dbReference>
<dbReference type="InterPro" id="IPR029039">
    <property type="entry name" value="Flavoprotein-like_sf"/>
</dbReference>
<accession>A0A1W1GUN0</accession>
<name>A0A1W1GUN0_9GAMM</name>
<evidence type="ECO:0000256" key="4">
    <source>
        <dbReference type="ARBA" id="ARBA00022630"/>
    </source>
</evidence>
<keyword evidence="6" id="KW-0249">Electron transport</keyword>
<evidence type="ECO:0000256" key="2">
    <source>
        <dbReference type="ARBA" id="ARBA00005267"/>
    </source>
</evidence>
<evidence type="ECO:0000259" key="7">
    <source>
        <dbReference type="PROSITE" id="PS50902"/>
    </source>
</evidence>
<keyword evidence="4" id="KW-0285">Flavoprotein</keyword>
<sequence length="180" mass="20078">MQATRRPTSTTASTTSERGPALRILIVVASLSGNTRELGRHIAARCRAAGHAVHWQEADDLRQAPPLPVDEADLVLLGCWTDNAGRTPSEMKAWVAGIAERGQRPRQVAVFGTGETQWGQEYYCGAVHRLIRYFHSGYPPLEIEQMPHGRRHAAAIDTWTDAVLDHYWSTTDADHRRHHA</sequence>
<comment type="similarity">
    <text evidence="2">Belongs to the flavodoxin family.</text>
</comment>
<reference evidence="9" key="1">
    <citation type="submission" date="2016-10" db="EMBL/GenBank/DDBJ databases">
        <authorList>
            <person name="Varghese N."/>
            <person name="Submissions S."/>
        </authorList>
    </citation>
    <scope>NUCLEOTIDE SEQUENCE [LARGE SCALE GENOMIC DNA]</scope>
    <source>
        <strain evidence="9">92MFCol6.1</strain>
    </source>
</reference>
<dbReference type="Gene3D" id="3.40.50.360">
    <property type="match status" value="1"/>
</dbReference>
<keyword evidence="5" id="KW-0288">FMN</keyword>
<comment type="cofactor">
    <cofactor evidence="1">
        <name>FMN</name>
        <dbReference type="ChEBI" id="CHEBI:58210"/>
    </cofactor>
</comment>
<feature type="domain" description="Flavodoxin-like" evidence="7">
    <location>
        <begin position="24"/>
        <end position="164"/>
    </location>
</feature>
<evidence type="ECO:0000256" key="5">
    <source>
        <dbReference type="ARBA" id="ARBA00022643"/>
    </source>
</evidence>
<gene>
    <name evidence="8" type="ORF">SAMN04488690_0762</name>
</gene>
<dbReference type="EMBL" id="FWEU01000001">
    <property type="protein sequence ID" value="SLM23076.1"/>
    <property type="molecule type" value="Genomic_DNA"/>
</dbReference>
<evidence type="ECO:0000256" key="3">
    <source>
        <dbReference type="ARBA" id="ARBA00022448"/>
    </source>
</evidence>
<dbReference type="AlphaFoldDB" id="A0A1W1GUN0"/>
<dbReference type="InterPro" id="IPR008254">
    <property type="entry name" value="Flavodoxin/NO_synth"/>
</dbReference>
<dbReference type="NCBIfam" id="NF006747">
    <property type="entry name" value="PRK09271.1"/>
    <property type="match status" value="1"/>
</dbReference>
<organism evidence="8 9">
    <name type="scientific">Stenotrophomonas indicatrix</name>
    <dbReference type="NCBI Taxonomy" id="2045451"/>
    <lineage>
        <taxon>Bacteria</taxon>
        <taxon>Pseudomonadati</taxon>
        <taxon>Pseudomonadota</taxon>
        <taxon>Gammaproteobacteria</taxon>
        <taxon>Lysobacterales</taxon>
        <taxon>Lysobacteraceae</taxon>
        <taxon>Stenotrophomonas</taxon>
    </lineage>
</organism>